<dbReference type="GO" id="GO:0004756">
    <property type="term" value="F:selenide, water dikinase activity"/>
    <property type="evidence" value="ECO:0007669"/>
    <property type="project" value="UniProtKB-EC"/>
</dbReference>
<name>A0ABV2HV54_9HYPH</name>
<dbReference type="EC" id="2.7.9.3" evidence="9"/>
<dbReference type="Gene3D" id="3.30.1330.10">
    <property type="entry name" value="PurM-like, N-terminal domain"/>
    <property type="match status" value="1"/>
</dbReference>
<feature type="binding site" description="in other chain" evidence="9">
    <location>
        <position position="101"/>
    </location>
    <ligand>
        <name>ATP</name>
        <dbReference type="ChEBI" id="CHEBI:30616"/>
        <note>ligand shared between dimeric partners</note>
    </ligand>
</feature>
<evidence type="ECO:0000256" key="4">
    <source>
        <dbReference type="ARBA" id="ARBA00022741"/>
    </source>
</evidence>
<comment type="catalytic activity">
    <reaction evidence="9">
        <text>hydrogenselenide + ATP + H2O = selenophosphate + AMP + phosphate + 2 H(+)</text>
        <dbReference type="Rhea" id="RHEA:18737"/>
        <dbReference type="ChEBI" id="CHEBI:15377"/>
        <dbReference type="ChEBI" id="CHEBI:15378"/>
        <dbReference type="ChEBI" id="CHEBI:16144"/>
        <dbReference type="ChEBI" id="CHEBI:29317"/>
        <dbReference type="ChEBI" id="CHEBI:30616"/>
        <dbReference type="ChEBI" id="CHEBI:43474"/>
        <dbReference type="ChEBI" id="CHEBI:456215"/>
        <dbReference type="EC" id="2.7.9.3"/>
    </reaction>
</comment>
<feature type="site" description="Important for catalytic activity" evidence="9">
    <location>
        <position position="30"/>
    </location>
</feature>
<keyword evidence="5 9" id="KW-0418">Kinase</keyword>
<dbReference type="Pfam" id="PF00586">
    <property type="entry name" value="AIRS"/>
    <property type="match status" value="1"/>
</dbReference>
<evidence type="ECO:0000256" key="9">
    <source>
        <dbReference type="HAMAP-Rule" id="MF_00625"/>
    </source>
</evidence>
<comment type="caution">
    <text evidence="12">The sequence shown here is derived from an EMBL/GenBank/DDBJ whole genome shotgun (WGS) entry which is preliminary data.</text>
</comment>
<organism evidence="12 13">
    <name type="scientific">Mesorhizobium shonense</name>
    <dbReference type="NCBI Taxonomy" id="1209948"/>
    <lineage>
        <taxon>Bacteria</taxon>
        <taxon>Pseudomonadati</taxon>
        <taxon>Pseudomonadota</taxon>
        <taxon>Alphaproteobacteria</taxon>
        <taxon>Hyphomicrobiales</taxon>
        <taxon>Phyllobacteriaceae</taxon>
        <taxon>Mesorhizobium</taxon>
    </lineage>
</organism>
<dbReference type="InterPro" id="IPR016188">
    <property type="entry name" value="PurM-like_N"/>
</dbReference>
<keyword evidence="6 9" id="KW-0067">ATP-binding</keyword>
<keyword evidence="2 9" id="KW-0808">Transferase</keyword>
<proteinExistence type="inferred from homology"/>
<feature type="binding site" evidence="9">
    <location>
        <position position="101"/>
    </location>
    <ligand>
        <name>Mg(2+)</name>
        <dbReference type="ChEBI" id="CHEBI:18420"/>
    </ligand>
</feature>
<sequence>METAPASRGDITEAPPRLTSLAHGGGCGCKLAPSVLQQLLAGQAEPSPFRQLLVGTETGDDAAVWQIDDATCVIATTDFFMPMVDDPYDFGRIAAANALSDVYAMGGRPIMALAIVGMPIGKLPTHTVREILKGGRDICATAGIPVAGGHSIDSPEPIYGLAVTGICRPADIRRNSGARPGDALILTKGLGVGIYSAAIKKQALSLSGYQEMIASTTLLNRIGAELAKDASVHAITDVTGFGLLGHALEMARGSACELVIRDRDIPVFAQASSLAKQGFVTGASQRNWASCGDAVRLHEGMPEWWRDLLTDPQTSGGLLIACEPGSASALVETIVASGYPSARLIGCVKRGRPAVAIEE</sequence>
<dbReference type="PANTHER" id="PTHR10256">
    <property type="entry name" value="SELENIDE, WATER DIKINASE"/>
    <property type="match status" value="1"/>
</dbReference>
<evidence type="ECO:0000256" key="3">
    <source>
        <dbReference type="ARBA" id="ARBA00022723"/>
    </source>
</evidence>
<feature type="binding site" description="in other chain" evidence="9">
    <location>
        <begin position="58"/>
        <end position="60"/>
    </location>
    <ligand>
        <name>ATP</name>
        <dbReference type="ChEBI" id="CHEBI:30616"/>
        <note>ligand shared between dimeric partners</note>
    </ligand>
</feature>
<dbReference type="Gene3D" id="3.90.650.10">
    <property type="entry name" value="PurM-like C-terminal domain"/>
    <property type="match status" value="1"/>
</dbReference>
<dbReference type="SUPFAM" id="SSF56042">
    <property type="entry name" value="PurM C-terminal domain-like"/>
    <property type="match status" value="1"/>
</dbReference>
<feature type="binding site" evidence="9">
    <location>
        <position position="237"/>
    </location>
    <ligand>
        <name>Mg(2+)</name>
        <dbReference type="ChEBI" id="CHEBI:18420"/>
    </ligand>
</feature>
<dbReference type="Pfam" id="PF02769">
    <property type="entry name" value="AIRS_C"/>
    <property type="match status" value="1"/>
</dbReference>
<evidence type="ECO:0000256" key="6">
    <source>
        <dbReference type="ARBA" id="ARBA00022840"/>
    </source>
</evidence>
<dbReference type="PIRSF" id="PIRSF036407">
    <property type="entry name" value="Selenphspht_syn"/>
    <property type="match status" value="1"/>
</dbReference>
<dbReference type="EMBL" id="JBEPLM010000005">
    <property type="protein sequence ID" value="MET3594032.1"/>
    <property type="molecule type" value="Genomic_DNA"/>
</dbReference>
<dbReference type="InterPro" id="IPR010918">
    <property type="entry name" value="PurM-like_C_dom"/>
</dbReference>
<comment type="similarity">
    <text evidence="1 9">Belongs to the selenophosphate synthase 1 family. Class I subfamily.</text>
</comment>
<comment type="subunit">
    <text evidence="9">Homodimer.</text>
</comment>
<feature type="active site" evidence="9">
    <location>
        <position position="27"/>
    </location>
</feature>
<feature type="binding site" evidence="9">
    <location>
        <position position="61"/>
    </location>
    <ligand>
        <name>Mg(2+)</name>
        <dbReference type="ChEBI" id="CHEBI:18420"/>
    </ligand>
</feature>
<dbReference type="CDD" id="cd02195">
    <property type="entry name" value="SelD"/>
    <property type="match status" value="1"/>
</dbReference>
<feature type="binding site" description="in other chain" evidence="9">
    <location>
        <position position="78"/>
    </location>
    <ligand>
        <name>ATP</name>
        <dbReference type="ChEBI" id="CHEBI:30616"/>
        <note>ligand shared between dimeric partners</note>
    </ligand>
</feature>
<evidence type="ECO:0000256" key="8">
    <source>
        <dbReference type="ARBA" id="ARBA00023266"/>
    </source>
</evidence>
<dbReference type="Proteomes" id="UP001549036">
    <property type="component" value="Unassembled WGS sequence"/>
</dbReference>
<dbReference type="PANTHER" id="PTHR10256:SF0">
    <property type="entry name" value="INACTIVE SELENIDE, WATER DIKINASE-LIKE PROTEIN-RELATED"/>
    <property type="match status" value="1"/>
</dbReference>
<evidence type="ECO:0000256" key="1">
    <source>
        <dbReference type="ARBA" id="ARBA00008026"/>
    </source>
</evidence>
<dbReference type="HAMAP" id="MF_00625">
    <property type="entry name" value="SelD"/>
    <property type="match status" value="1"/>
</dbReference>
<accession>A0ABV2HV54</accession>
<dbReference type="InterPro" id="IPR036676">
    <property type="entry name" value="PurM-like_C_sf"/>
</dbReference>
<feature type="domain" description="PurM-like C-terminal" evidence="11">
    <location>
        <begin position="179"/>
        <end position="351"/>
    </location>
</feature>
<dbReference type="InterPro" id="IPR023061">
    <property type="entry name" value="SelD_I"/>
</dbReference>
<keyword evidence="7 9" id="KW-0460">Magnesium</keyword>
<evidence type="ECO:0000313" key="12">
    <source>
        <dbReference type="EMBL" id="MET3594032.1"/>
    </source>
</evidence>
<comment type="function">
    <text evidence="9">Synthesizes selenophosphate from selenide and ATP.</text>
</comment>
<evidence type="ECO:0000313" key="13">
    <source>
        <dbReference type="Proteomes" id="UP001549036"/>
    </source>
</evidence>
<evidence type="ECO:0000259" key="10">
    <source>
        <dbReference type="Pfam" id="PF00586"/>
    </source>
</evidence>
<feature type="domain" description="PurM-like N-terminal" evidence="10">
    <location>
        <begin position="59"/>
        <end position="166"/>
    </location>
</feature>
<reference evidence="12 13" key="1">
    <citation type="submission" date="2024-06" db="EMBL/GenBank/DDBJ databases">
        <title>Genomic Encyclopedia of Type Strains, Phase IV (KMG-IV): sequencing the most valuable type-strain genomes for metagenomic binning, comparative biology and taxonomic classification.</title>
        <authorList>
            <person name="Goeker M."/>
        </authorList>
    </citation>
    <scope>NUCLEOTIDE SEQUENCE [LARGE SCALE GENOMIC DNA]</scope>
    <source>
        <strain evidence="12 13">DSM 29846</strain>
    </source>
</reference>
<evidence type="ECO:0000256" key="2">
    <source>
        <dbReference type="ARBA" id="ARBA00022679"/>
    </source>
</evidence>
<comment type="cofactor">
    <cofactor evidence="9">
        <name>Mg(2+)</name>
        <dbReference type="ChEBI" id="CHEBI:18420"/>
    </cofactor>
    <text evidence="9">Binds 1 Mg(2+) ion per monomer.</text>
</comment>
<keyword evidence="13" id="KW-1185">Reference proteome</keyword>
<dbReference type="InterPro" id="IPR036921">
    <property type="entry name" value="PurM-like_N_sf"/>
</dbReference>
<dbReference type="NCBIfam" id="NF002098">
    <property type="entry name" value="PRK00943.1"/>
    <property type="match status" value="1"/>
</dbReference>
<protein>
    <recommendedName>
        <fullName evidence="9">Selenide, water dikinase</fullName>
        <ecNumber evidence="9">2.7.9.3</ecNumber>
    </recommendedName>
    <alternativeName>
        <fullName evidence="9">Selenium donor protein</fullName>
    </alternativeName>
    <alternativeName>
        <fullName evidence="9">Selenophosphate synthase</fullName>
    </alternativeName>
</protein>
<dbReference type="SUPFAM" id="SSF55326">
    <property type="entry name" value="PurM N-terminal domain-like"/>
    <property type="match status" value="1"/>
</dbReference>
<dbReference type="InterPro" id="IPR004536">
    <property type="entry name" value="SPS/SelD"/>
</dbReference>
<feature type="binding site" evidence="9">
    <location>
        <begin position="149"/>
        <end position="151"/>
    </location>
    <ligand>
        <name>ATP</name>
        <dbReference type="ChEBI" id="CHEBI:30616"/>
        <note>ligand shared between dimeric partners</note>
    </ligand>
</feature>
<evidence type="ECO:0000256" key="7">
    <source>
        <dbReference type="ARBA" id="ARBA00022842"/>
    </source>
</evidence>
<feature type="binding site" description="in other chain" evidence="9">
    <location>
        <position position="30"/>
    </location>
    <ligand>
        <name>ATP</name>
        <dbReference type="ChEBI" id="CHEBI:30616"/>
        <note>ligand shared between dimeric partners</note>
    </ligand>
</feature>
<dbReference type="NCBIfam" id="TIGR00476">
    <property type="entry name" value="selD"/>
    <property type="match status" value="1"/>
</dbReference>
<keyword evidence="3 9" id="KW-0479">Metal-binding</keyword>
<evidence type="ECO:0000256" key="5">
    <source>
        <dbReference type="ARBA" id="ARBA00022777"/>
    </source>
</evidence>
<evidence type="ECO:0000259" key="11">
    <source>
        <dbReference type="Pfam" id="PF02769"/>
    </source>
</evidence>
<keyword evidence="4 9" id="KW-0547">Nucleotide-binding</keyword>
<keyword evidence="8 9" id="KW-0711">Selenium</keyword>
<gene>
    <name evidence="9" type="primary">selD</name>
    <name evidence="12" type="ORF">ABID26_003434</name>
</gene>